<evidence type="ECO:0000256" key="3">
    <source>
        <dbReference type="ARBA" id="ARBA00022630"/>
    </source>
</evidence>
<comment type="similarity">
    <text evidence="2">Belongs to the GMC oxidoreductase family.</text>
</comment>
<dbReference type="InterPro" id="IPR029058">
    <property type="entry name" value="AB_hydrolase_fold"/>
</dbReference>
<keyword evidence="5" id="KW-0560">Oxidoreductase</keyword>
<dbReference type="SUPFAM" id="SSF53474">
    <property type="entry name" value="alpha/beta-Hydrolases"/>
    <property type="match status" value="1"/>
</dbReference>
<evidence type="ECO:0000256" key="6">
    <source>
        <dbReference type="SAM" id="MobiDB-lite"/>
    </source>
</evidence>
<comment type="cofactor">
    <cofactor evidence="1">
        <name>FAD</name>
        <dbReference type="ChEBI" id="CHEBI:57692"/>
    </cofactor>
</comment>
<sequence length="629" mass="65963">MTSLSFHEHMAGFITAGEHDYNEGLRRGRAEDTTCAFTLELDIADVDTFLDDPMKAATAAGVVTCGTFGGTLPVERGDFDLFVPREGEGRGQRMLYRLLVRDPDGRPLTFTGFKDVADGLGLDIWSDTSTLFLRVLAGHVEAADEDGADVLAAGVLRISHAGFVRMMASMRPRGGPPWRRARALSRFQTAFVGTLVHVYGGRQEKGGQQDFPDPAHPAGDPFRGFAPGAWHAVAGHPGIERQILPLQAGDGLPLTLHHFRRARATGGGAGAGDGGGAPGGAGVGDGAGAPGGAGVGDGAGAPGGAGVEDDAGAPAGSPVLCLHGTGVRGDIFVGAPGGASTVRALLDGGHDVWVSNWRASIDLPPRPYTLDDGAVLDHPAAIAAVRARTGAERVRVLAHCQGSTSFTITALSGLAGDVSHVVASAVSLHTVVPWRTRVKSRLLLPLVGLRMPYVSAQWGVRSPTALATGFARTARIVRRECDNPVCALGNYMYGTGPDVLWVHERLGEPVHDWVSREFGFAPYRFLRQMARCTRAGHVVPAGGYDRVPGDLTGATPPAGQRWTFIAGTRNRLYRPVGQERSHAWWVQHGGGESAGHALHLLDGYGHLDPLIGPGAPADVFPLILAGLAD</sequence>
<accession>A0ABY5DW88</accession>
<feature type="region of interest" description="Disordered" evidence="6">
    <location>
        <begin position="265"/>
        <end position="285"/>
    </location>
</feature>
<evidence type="ECO:0000313" key="8">
    <source>
        <dbReference type="EMBL" id="UTI64947.1"/>
    </source>
</evidence>
<feature type="domain" description="AB hydrolase-1" evidence="7">
    <location>
        <begin position="318"/>
        <end position="432"/>
    </location>
</feature>
<organism evidence="8 9">
    <name type="scientific">Paraconexibacter antarcticus</name>
    <dbReference type="NCBI Taxonomy" id="2949664"/>
    <lineage>
        <taxon>Bacteria</taxon>
        <taxon>Bacillati</taxon>
        <taxon>Actinomycetota</taxon>
        <taxon>Thermoleophilia</taxon>
        <taxon>Solirubrobacterales</taxon>
        <taxon>Paraconexibacteraceae</taxon>
        <taxon>Paraconexibacter</taxon>
    </lineage>
</organism>
<dbReference type="Pfam" id="PF00561">
    <property type="entry name" value="Abhydrolase_1"/>
    <property type="match status" value="1"/>
</dbReference>
<keyword evidence="4" id="KW-0274">FAD</keyword>
<dbReference type="Proteomes" id="UP001056035">
    <property type="component" value="Chromosome"/>
</dbReference>
<protein>
    <recommendedName>
        <fullName evidence="7">AB hydrolase-1 domain-containing protein</fullName>
    </recommendedName>
</protein>
<dbReference type="PANTHER" id="PTHR47470">
    <property type="entry name" value="CHOLESTEROL OXIDASE"/>
    <property type="match status" value="1"/>
</dbReference>
<dbReference type="RefSeq" id="WP_254571639.1">
    <property type="nucleotide sequence ID" value="NZ_CP098502.1"/>
</dbReference>
<proteinExistence type="inferred from homology"/>
<evidence type="ECO:0000256" key="2">
    <source>
        <dbReference type="ARBA" id="ARBA00010790"/>
    </source>
</evidence>
<dbReference type="EMBL" id="CP098502">
    <property type="protein sequence ID" value="UTI64947.1"/>
    <property type="molecule type" value="Genomic_DNA"/>
</dbReference>
<dbReference type="InterPro" id="IPR052542">
    <property type="entry name" value="Cholesterol_Oxidase"/>
</dbReference>
<dbReference type="PANTHER" id="PTHR47470:SF1">
    <property type="entry name" value="FAD-DEPENDENT OXIDOREDUCTASE 2 FAD BINDING DOMAIN-CONTAINING PROTEIN"/>
    <property type="match status" value="1"/>
</dbReference>
<gene>
    <name evidence="8" type="ORF">NBH00_01770</name>
</gene>
<dbReference type="Gene3D" id="3.40.50.1820">
    <property type="entry name" value="alpha/beta hydrolase"/>
    <property type="match status" value="1"/>
</dbReference>
<dbReference type="InterPro" id="IPR000073">
    <property type="entry name" value="AB_hydrolase_1"/>
</dbReference>
<reference evidence="8 9" key="1">
    <citation type="submission" date="2022-06" db="EMBL/GenBank/DDBJ databases">
        <title>Paraconexibacter antarcticus.</title>
        <authorList>
            <person name="Kim C.S."/>
        </authorList>
    </citation>
    <scope>NUCLEOTIDE SEQUENCE [LARGE SCALE GENOMIC DNA]</scope>
    <source>
        <strain evidence="8 9">02-257</strain>
    </source>
</reference>
<evidence type="ECO:0000313" key="9">
    <source>
        <dbReference type="Proteomes" id="UP001056035"/>
    </source>
</evidence>
<evidence type="ECO:0000259" key="7">
    <source>
        <dbReference type="Pfam" id="PF00561"/>
    </source>
</evidence>
<keyword evidence="9" id="KW-1185">Reference proteome</keyword>
<evidence type="ECO:0000256" key="1">
    <source>
        <dbReference type="ARBA" id="ARBA00001974"/>
    </source>
</evidence>
<evidence type="ECO:0000256" key="5">
    <source>
        <dbReference type="ARBA" id="ARBA00023002"/>
    </source>
</evidence>
<name>A0ABY5DW88_9ACTN</name>
<keyword evidence="3" id="KW-0285">Flavoprotein</keyword>
<evidence type="ECO:0000256" key="4">
    <source>
        <dbReference type="ARBA" id="ARBA00022827"/>
    </source>
</evidence>